<dbReference type="EMBL" id="KB469296">
    <property type="protein sequence ID" value="EPQ60653.1"/>
    <property type="molecule type" value="Genomic_DNA"/>
</dbReference>
<dbReference type="PANTHER" id="PTHR37848">
    <property type="entry name" value="EXPRESSED PROTEIN"/>
    <property type="match status" value="1"/>
</dbReference>
<evidence type="ECO:0000313" key="3">
    <source>
        <dbReference type="EMBL" id="EPQ60653.1"/>
    </source>
</evidence>
<keyword evidence="4" id="KW-1185">Reference proteome</keyword>
<evidence type="ECO:0000313" key="4">
    <source>
        <dbReference type="Proteomes" id="UP000030669"/>
    </source>
</evidence>
<name>S7QMH3_GLOTA</name>
<organism evidence="3 4">
    <name type="scientific">Gloeophyllum trabeum (strain ATCC 11539 / FP-39264 / Madison 617)</name>
    <name type="common">Brown rot fungus</name>
    <dbReference type="NCBI Taxonomy" id="670483"/>
    <lineage>
        <taxon>Eukaryota</taxon>
        <taxon>Fungi</taxon>
        <taxon>Dikarya</taxon>
        <taxon>Basidiomycota</taxon>
        <taxon>Agaricomycotina</taxon>
        <taxon>Agaricomycetes</taxon>
        <taxon>Gloeophyllales</taxon>
        <taxon>Gloeophyllaceae</taxon>
        <taxon>Gloeophyllum</taxon>
    </lineage>
</organism>
<feature type="region of interest" description="Disordered" evidence="1">
    <location>
        <begin position="119"/>
        <end position="138"/>
    </location>
</feature>
<protein>
    <submittedName>
        <fullName evidence="3">Uncharacterized protein</fullName>
    </submittedName>
</protein>
<sequence>MLISKDQEVRPEYQEGSQLASAGGPSGVSEPPPPFQDTERHGAIDIDSNDETYAPEGGEEPPPDFTPYEAEFMVSGTGNIVSHDLHLNQDGEALYRFLLSQANTPPTYQLHCRGTHQETRTRFVSDSDGQSQSRNRTETETITVTDFDFYVDVGRNIVSGPVHWSVGDSEPAYRGTMVKQVDLPDGRRNATRKEIKSAETWQKERSGKGLPPWVGQDWFNRPGPDGPHDGTVLKSSKTLRQWADEYCASPKDLKEFEYKKVIYGWNIQALTDATRAAIKSTGYHGSLSVGFETTVDRIYIRPDNGLSRVLSNKWLKFLLVITLIYPFIWLFKRFHSRGGGRWVVCGGAYALKCYQPISDNDGQFPNTTGFGDPSILKTTMTAETVAPGGGLLRLVGVREGEWFHDWEGAIRSAVISRLQSKAPMTHPGTRPYNNPAALMLDGY</sequence>
<evidence type="ECO:0000256" key="2">
    <source>
        <dbReference type="SAM" id="Phobius"/>
    </source>
</evidence>
<accession>S7QMH3</accession>
<dbReference type="HOGENOM" id="CLU_034128_1_0_1"/>
<reference evidence="3 4" key="1">
    <citation type="journal article" date="2012" name="Science">
        <title>The Paleozoic origin of enzymatic lignin decomposition reconstructed from 31 fungal genomes.</title>
        <authorList>
            <person name="Floudas D."/>
            <person name="Binder M."/>
            <person name="Riley R."/>
            <person name="Barry K."/>
            <person name="Blanchette R.A."/>
            <person name="Henrissat B."/>
            <person name="Martinez A.T."/>
            <person name="Otillar R."/>
            <person name="Spatafora J.W."/>
            <person name="Yadav J.S."/>
            <person name="Aerts A."/>
            <person name="Benoit I."/>
            <person name="Boyd A."/>
            <person name="Carlson A."/>
            <person name="Copeland A."/>
            <person name="Coutinho P.M."/>
            <person name="de Vries R.P."/>
            <person name="Ferreira P."/>
            <person name="Findley K."/>
            <person name="Foster B."/>
            <person name="Gaskell J."/>
            <person name="Glotzer D."/>
            <person name="Gorecki P."/>
            <person name="Heitman J."/>
            <person name="Hesse C."/>
            <person name="Hori C."/>
            <person name="Igarashi K."/>
            <person name="Jurgens J.A."/>
            <person name="Kallen N."/>
            <person name="Kersten P."/>
            <person name="Kohler A."/>
            <person name="Kuees U."/>
            <person name="Kumar T.K.A."/>
            <person name="Kuo A."/>
            <person name="LaButti K."/>
            <person name="Larrondo L.F."/>
            <person name="Lindquist E."/>
            <person name="Ling A."/>
            <person name="Lombard V."/>
            <person name="Lucas S."/>
            <person name="Lundell T."/>
            <person name="Martin R."/>
            <person name="McLaughlin D.J."/>
            <person name="Morgenstern I."/>
            <person name="Morin E."/>
            <person name="Murat C."/>
            <person name="Nagy L.G."/>
            <person name="Nolan M."/>
            <person name="Ohm R.A."/>
            <person name="Patyshakuliyeva A."/>
            <person name="Rokas A."/>
            <person name="Ruiz-Duenas F.J."/>
            <person name="Sabat G."/>
            <person name="Salamov A."/>
            <person name="Samejima M."/>
            <person name="Schmutz J."/>
            <person name="Slot J.C."/>
            <person name="St John F."/>
            <person name="Stenlid J."/>
            <person name="Sun H."/>
            <person name="Sun S."/>
            <person name="Syed K."/>
            <person name="Tsang A."/>
            <person name="Wiebenga A."/>
            <person name="Young D."/>
            <person name="Pisabarro A."/>
            <person name="Eastwood D.C."/>
            <person name="Martin F."/>
            <person name="Cullen D."/>
            <person name="Grigoriev I.V."/>
            <person name="Hibbett D.S."/>
        </authorList>
    </citation>
    <scope>NUCLEOTIDE SEQUENCE [LARGE SCALE GENOMIC DNA]</scope>
    <source>
        <strain evidence="3 4">ATCC 11539</strain>
    </source>
</reference>
<dbReference type="PANTHER" id="PTHR37848:SF1">
    <property type="entry name" value="SUN DOMAIN-CONTAINING PROTEIN"/>
    <property type="match status" value="1"/>
</dbReference>
<evidence type="ECO:0000256" key="1">
    <source>
        <dbReference type="SAM" id="MobiDB-lite"/>
    </source>
</evidence>
<feature type="compositionally biased region" description="Basic and acidic residues" evidence="1">
    <location>
        <begin position="1"/>
        <end position="13"/>
    </location>
</feature>
<dbReference type="OMA" id="GGRWEVC"/>
<keyword evidence="2" id="KW-1133">Transmembrane helix</keyword>
<dbReference type="OrthoDB" id="203796at2759"/>
<gene>
    <name evidence="3" type="ORF">GLOTRDRAFT_31537</name>
</gene>
<dbReference type="RefSeq" id="XP_007860260.1">
    <property type="nucleotide sequence ID" value="XM_007862069.1"/>
</dbReference>
<dbReference type="eggNOG" id="ENOG502S4VJ">
    <property type="taxonomic scope" value="Eukaryota"/>
</dbReference>
<keyword evidence="2" id="KW-0472">Membrane</keyword>
<dbReference type="Proteomes" id="UP000030669">
    <property type="component" value="Unassembled WGS sequence"/>
</dbReference>
<proteinExistence type="predicted"/>
<dbReference type="AlphaFoldDB" id="S7QMH3"/>
<feature type="transmembrane region" description="Helical" evidence="2">
    <location>
        <begin position="314"/>
        <end position="331"/>
    </location>
</feature>
<feature type="region of interest" description="Disordered" evidence="1">
    <location>
        <begin position="1"/>
        <end position="68"/>
    </location>
</feature>
<dbReference type="KEGG" id="gtr:GLOTRDRAFT_31537"/>
<feature type="compositionally biased region" description="Polar residues" evidence="1">
    <location>
        <begin position="126"/>
        <end position="138"/>
    </location>
</feature>
<dbReference type="GeneID" id="19305398"/>
<keyword evidence="2" id="KW-0812">Transmembrane</keyword>